<dbReference type="Pfam" id="PF02358">
    <property type="entry name" value="Trehalose_PPase"/>
    <property type="match status" value="1"/>
</dbReference>
<dbReference type="InterPro" id="IPR008928">
    <property type="entry name" value="6-hairpin_glycosidase_sf"/>
</dbReference>
<dbReference type="EMBL" id="BAAARV010000034">
    <property type="protein sequence ID" value="GAA2354790.1"/>
    <property type="molecule type" value="Genomic_DNA"/>
</dbReference>
<dbReference type="Proteomes" id="UP001501444">
    <property type="component" value="Unassembled WGS sequence"/>
</dbReference>
<protein>
    <submittedName>
        <fullName evidence="4">Trehalose-phosphatase</fullName>
    </submittedName>
</protein>
<dbReference type="Pfam" id="PF19291">
    <property type="entry name" value="TREH_N"/>
    <property type="match status" value="1"/>
</dbReference>
<accession>A0ABN3GLV0</accession>
<dbReference type="InterPro" id="IPR011613">
    <property type="entry name" value="GH15-like"/>
</dbReference>
<dbReference type="InterPro" id="IPR036412">
    <property type="entry name" value="HAD-like_sf"/>
</dbReference>
<dbReference type="InterPro" id="IPR045582">
    <property type="entry name" value="Trehalase-like_N"/>
</dbReference>
<comment type="caution">
    <text evidence="4">The sequence shown here is derived from an EMBL/GenBank/DDBJ whole genome shotgun (WGS) entry which is preliminary data.</text>
</comment>
<organism evidence="4 5">
    <name type="scientific">Dactylosporangium salmoneum</name>
    <dbReference type="NCBI Taxonomy" id="53361"/>
    <lineage>
        <taxon>Bacteria</taxon>
        <taxon>Bacillati</taxon>
        <taxon>Actinomycetota</taxon>
        <taxon>Actinomycetes</taxon>
        <taxon>Micromonosporales</taxon>
        <taxon>Micromonosporaceae</taxon>
        <taxon>Dactylosporangium</taxon>
    </lineage>
</organism>
<dbReference type="InterPro" id="IPR023214">
    <property type="entry name" value="HAD_sf"/>
</dbReference>
<proteinExistence type="predicted"/>
<evidence type="ECO:0000256" key="1">
    <source>
        <dbReference type="SAM" id="MobiDB-lite"/>
    </source>
</evidence>
<keyword evidence="5" id="KW-1185">Reference proteome</keyword>
<dbReference type="InterPro" id="IPR003337">
    <property type="entry name" value="Trehalose_PPase"/>
</dbReference>
<evidence type="ECO:0000259" key="2">
    <source>
        <dbReference type="Pfam" id="PF00723"/>
    </source>
</evidence>
<feature type="domain" description="GH15-like" evidence="2">
    <location>
        <begin position="502"/>
        <end position="865"/>
    </location>
</feature>
<dbReference type="PANTHER" id="PTHR31616">
    <property type="entry name" value="TREHALASE"/>
    <property type="match status" value="1"/>
</dbReference>
<dbReference type="InterPro" id="IPR012341">
    <property type="entry name" value="6hp_glycosidase-like_sf"/>
</dbReference>
<dbReference type="SUPFAM" id="SSF56784">
    <property type="entry name" value="HAD-like"/>
    <property type="match status" value="1"/>
</dbReference>
<dbReference type="NCBIfam" id="TIGR00685">
    <property type="entry name" value="T6PP"/>
    <property type="match status" value="1"/>
</dbReference>
<dbReference type="Pfam" id="PF00723">
    <property type="entry name" value="Glyco_hydro_15"/>
    <property type="match status" value="1"/>
</dbReference>
<dbReference type="CDD" id="cd01627">
    <property type="entry name" value="HAD_TPP"/>
    <property type="match status" value="1"/>
</dbReference>
<feature type="domain" description="Trehalase-like N-terminal" evidence="3">
    <location>
        <begin position="280"/>
        <end position="490"/>
    </location>
</feature>
<feature type="region of interest" description="Disordered" evidence="1">
    <location>
        <begin position="1"/>
        <end position="26"/>
    </location>
</feature>
<name>A0ABN3GLV0_9ACTN</name>
<dbReference type="Gene3D" id="1.50.10.10">
    <property type="match status" value="1"/>
</dbReference>
<dbReference type="Gene3D" id="3.30.70.1020">
    <property type="entry name" value="Trehalose-6-phosphate phosphatase related protein, domain 2"/>
    <property type="match status" value="1"/>
</dbReference>
<sequence>MPDTQLNASTTYIDPTNRPDMNQTSATGNVLSLDPDLRAAVLRVARVPNLLVACDYDGTLAPIVADPTKATPTAESVAAVRALSSLPQTTVGVISGRALRDLAALSRLPAEVRLVGSHGSEFDVGYIDELPPERQQRRAELQAALNAICNNQPGVRLEVKPASIAVHTRAAPRDVAQRVFDAVRSGAALWPDIEVTTGKEVIELSVVPTDKGLAVDALRMQVSASAVVYLGDDTTDEKAFAHLHGPDLGIKVGGGEETLARFSIGDAQEAVALLELLLFTRRRWLFGEQAVPIERHSMLSNTHTVALLTPAARVTWLCHPRPDSGAVFADLLGDTAAGHFTVQPERGGIPLGQRYRPGTMTVETRWSGLTVTDWLDHHRTGNSLIRVLSGSSRARIDFVPRPDFGQVHIRLQPLGDDGLLVLGSNEPIALYSPGIEWEITSDGHSDLARATVDLGAMGGNAMLELRLGTDSIEAPRVPLDERQIAAEAAWRDWSDSLKLPSVAKDLVRRSALTLRGLWHKPTGAILAAATSSLPEEIGGSRNWDYRYCWLRDASLTAKALVDLGSTEEAESLVRWTLRVADNTDGHPERLHPLYTLDGTELGPEAVIEALPGYAGSRPVRVGNAANGQVQLDVFGPVADLLCALADVRPPEEGDFALMDAMVEAVERRWHEPDHGIWEARRRPRHYVYSKVMCWMTVDRGIQLFERQGRPVPDVWYTLRKTIADNVLDKGWNEKLGAYTVAYGYEEMDASVLWIGLSGLLQDDDPRFLATVLAVEAELREGPTVYRYRWDDGLPGVEGGFHLCTTWMIEAYLRTGRRADAEELFAQFIECAGPTGLIPEEYDPMTERALGNHPQAYSHLGLIRCALELDRS</sequence>
<dbReference type="PANTHER" id="PTHR31616:SF0">
    <property type="entry name" value="GLUCAN 1,4-ALPHA-GLUCOSIDASE"/>
    <property type="match status" value="1"/>
</dbReference>
<dbReference type="Gene3D" id="3.40.50.1000">
    <property type="entry name" value="HAD superfamily/HAD-like"/>
    <property type="match status" value="1"/>
</dbReference>
<evidence type="ECO:0000313" key="4">
    <source>
        <dbReference type="EMBL" id="GAA2354790.1"/>
    </source>
</evidence>
<reference evidence="4 5" key="1">
    <citation type="journal article" date="2019" name="Int. J. Syst. Evol. Microbiol.">
        <title>The Global Catalogue of Microorganisms (GCM) 10K type strain sequencing project: providing services to taxonomists for standard genome sequencing and annotation.</title>
        <authorList>
            <consortium name="The Broad Institute Genomics Platform"/>
            <consortium name="The Broad Institute Genome Sequencing Center for Infectious Disease"/>
            <person name="Wu L."/>
            <person name="Ma J."/>
        </authorList>
    </citation>
    <scope>NUCLEOTIDE SEQUENCE [LARGE SCALE GENOMIC DNA]</scope>
    <source>
        <strain evidence="4 5">JCM 3272</strain>
    </source>
</reference>
<evidence type="ECO:0000259" key="3">
    <source>
        <dbReference type="Pfam" id="PF19291"/>
    </source>
</evidence>
<evidence type="ECO:0000313" key="5">
    <source>
        <dbReference type="Proteomes" id="UP001501444"/>
    </source>
</evidence>
<gene>
    <name evidence="4" type="primary">otsB_2</name>
    <name evidence="4" type="ORF">GCM10010170_046990</name>
</gene>
<dbReference type="SUPFAM" id="SSF48208">
    <property type="entry name" value="Six-hairpin glycosidases"/>
    <property type="match status" value="1"/>
</dbReference>